<dbReference type="InterPro" id="IPR036236">
    <property type="entry name" value="Znf_C2H2_sf"/>
</dbReference>
<dbReference type="PROSITE" id="PS50157">
    <property type="entry name" value="ZINC_FINGER_C2H2_2"/>
    <property type="match status" value="5"/>
</dbReference>
<dbReference type="GO" id="GO:0008270">
    <property type="term" value="F:zinc ion binding"/>
    <property type="evidence" value="ECO:0007669"/>
    <property type="project" value="UniProtKB-KW"/>
</dbReference>
<keyword evidence="10" id="KW-0539">Nucleus</keyword>
<feature type="domain" description="C2H2-type" evidence="14">
    <location>
        <begin position="181"/>
        <end position="204"/>
    </location>
</feature>
<keyword evidence="3" id="KW-0479">Metal-binding</keyword>
<feature type="region of interest" description="Disordered" evidence="13">
    <location>
        <begin position="419"/>
        <end position="458"/>
    </location>
</feature>
<comment type="caution">
    <text evidence="15">The sequence shown here is derived from an EMBL/GenBank/DDBJ whole genome shotgun (WGS) entry which is preliminary data.</text>
</comment>
<feature type="compositionally biased region" description="Polar residues" evidence="13">
    <location>
        <begin position="368"/>
        <end position="380"/>
    </location>
</feature>
<keyword evidence="5 11" id="KW-0863">Zinc-finger</keyword>
<evidence type="ECO:0000256" key="2">
    <source>
        <dbReference type="ARBA" id="ARBA00006991"/>
    </source>
</evidence>
<gene>
    <name evidence="15" type="ORF">BSL78_03260</name>
</gene>
<keyword evidence="16" id="KW-1185">Reference proteome</keyword>
<evidence type="ECO:0000256" key="10">
    <source>
        <dbReference type="ARBA" id="ARBA00023242"/>
    </source>
</evidence>
<dbReference type="Pfam" id="PF00096">
    <property type="entry name" value="zf-C2H2"/>
    <property type="match status" value="4"/>
</dbReference>
<feature type="domain" description="C2H2-type" evidence="14">
    <location>
        <begin position="45"/>
        <end position="72"/>
    </location>
</feature>
<dbReference type="FunFam" id="3.30.160.60:FF:000446">
    <property type="entry name" value="Zinc finger protein"/>
    <property type="match status" value="1"/>
</dbReference>
<feature type="region of interest" description="Disordered" evidence="13">
    <location>
        <begin position="238"/>
        <end position="271"/>
    </location>
</feature>
<evidence type="ECO:0000256" key="12">
    <source>
        <dbReference type="SAM" id="Coils"/>
    </source>
</evidence>
<dbReference type="GO" id="GO:0000122">
    <property type="term" value="P:negative regulation of transcription by RNA polymerase II"/>
    <property type="evidence" value="ECO:0007669"/>
    <property type="project" value="UniProtKB-ARBA"/>
</dbReference>
<dbReference type="SMART" id="SM00355">
    <property type="entry name" value="ZnF_C2H2"/>
    <property type="match status" value="6"/>
</dbReference>
<dbReference type="AlphaFoldDB" id="A0A2G8LHU4"/>
<dbReference type="PANTHER" id="PTHR24379">
    <property type="entry name" value="KRAB AND ZINC FINGER DOMAIN-CONTAINING"/>
    <property type="match status" value="1"/>
</dbReference>
<dbReference type="PANTHER" id="PTHR24379:SF121">
    <property type="entry name" value="C2H2-TYPE DOMAIN-CONTAINING PROTEIN"/>
    <property type="match status" value="1"/>
</dbReference>
<feature type="compositionally biased region" description="Basic and acidic residues" evidence="13">
    <location>
        <begin position="239"/>
        <end position="248"/>
    </location>
</feature>
<dbReference type="PROSITE" id="PS00028">
    <property type="entry name" value="ZINC_FINGER_C2H2_1"/>
    <property type="match status" value="5"/>
</dbReference>
<organism evidence="15 16">
    <name type="scientific">Stichopus japonicus</name>
    <name type="common">Sea cucumber</name>
    <dbReference type="NCBI Taxonomy" id="307972"/>
    <lineage>
        <taxon>Eukaryota</taxon>
        <taxon>Metazoa</taxon>
        <taxon>Echinodermata</taxon>
        <taxon>Eleutherozoa</taxon>
        <taxon>Echinozoa</taxon>
        <taxon>Holothuroidea</taxon>
        <taxon>Aspidochirotacea</taxon>
        <taxon>Aspidochirotida</taxon>
        <taxon>Stichopodidae</taxon>
        <taxon>Apostichopus</taxon>
    </lineage>
</organism>
<reference evidence="15 16" key="1">
    <citation type="journal article" date="2017" name="PLoS Biol.">
        <title>The sea cucumber genome provides insights into morphological evolution and visceral regeneration.</title>
        <authorList>
            <person name="Zhang X."/>
            <person name="Sun L."/>
            <person name="Yuan J."/>
            <person name="Sun Y."/>
            <person name="Gao Y."/>
            <person name="Zhang L."/>
            <person name="Li S."/>
            <person name="Dai H."/>
            <person name="Hamel J.F."/>
            <person name="Liu C."/>
            <person name="Yu Y."/>
            <person name="Liu S."/>
            <person name="Lin W."/>
            <person name="Guo K."/>
            <person name="Jin S."/>
            <person name="Xu P."/>
            <person name="Storey K.B."/>
            <person name="Huan P."/>
            <person name="Zhang T."/>
            <person name="Zhou Y."/>
            <person name="Zhang J."/>
            <person name="Lin C."/>
            <person name="Li X."/>
            <person name="Xing L."/>
            <person name="Huo D."/>
            <person name="Sun M."/>
            <person name="Wang L."/>
            <person name="Mercier A."/>
            <person name="Li F."/>
            <person name="Yang H."/>
            <person name="Xiang J."/>
        </authorList>
    </citation>
    <scope>NUCLEOTIDE SEQUENCE [LARGE SCALE GENOMIC DNA]</scope>
    <source>
        <strain evidence="15">Shaxun</strain>
        <tissue evidence="15">Muscle</tissue>
    </source>
</reference>
<evidence type="ECO:0000259" key="14">
    <source>
        <dbReference type="PROSITE" id="PS50157"/>
    </source>
</evidence>
<keyword evidence="4" id="KW-0677">Repeat</keyword>
<sequence>MQTQRPDLTPSSEMQYPAVEAMETQMPSTEDSLNIDIKSQPGQLFMCPICSMTFTQASVLTRHYRAHSNERPHECKDCHKAFRRKCHLKRHWQRIHSGEKPFKCGICGKAFSDRDHQRQHETIHGPETYPCLKCRSVFPTEQYLAAHVGEHPDCKAAFAASADNQIKRLRGTKGKGMPGSYRCGLCGDFFKKLRQIQTHQRVRHHDAFEKKYKCNICQKGFDLISDLTHHRSTHVLRGSKYDMDRDTKSSSSGTSAKKQGRMDTTEGSGENKAELMQMLQQLEKRIQMQERRVQQMEHRQENLTDEFVEGNDLDNSSDEIGSKLRYMLERPLCSPSASDMNSHEGFAQLQNSDNSAIDYSRKRLDGSPGTQADGQAQNSDIKTECMNGIETQTKAVLDLMFKKPTQVQGVRALVPPVLRIQGPPETTREGPGRVRHRGRRRGTQALVPADGLRQSRRR</sequence>
<keyword evidence="6" id="KW-0862">Zinc</keyword>
<accession>A0A2G8LHU4</accession>
<dbReference type="OrthoDB" id="10018191at2759"/>
<protein>
    <submittedName>
        <fullName evidence="15">Putative zinc finger protein</fullName>
    </submittedName>
</protein>
<dbReference type="SUPFAM" id="SSF57667">
    <property type="entry name" value="beta-beta-alpha zinc fingers"/>
    <property type="match status" value="3"/>
</dbReference>
<keyword evidence="9" id="KW-0804">Transcription</keyword>
<feature type="region of interest" description="Disordered" evidence="13">
    <location>
        <begin position="359"/>
        <end position="380"/>
    </location>
</feature>
<evidence type="ECO:0000256" key="8">
    <source>
        <dbReference type="ARBA" id="ARBA00023125"/>
    </source>
</evidence>
<evidence type="ECO:0000256" key="5">
    <source>
        <dbReference type="ARBA" id="ARBA00022771"/>
    </source>
</evidence>
<name>A0A2G8LHU4_STIJA</name>
<dbReference type="GO" id="GO:0005634">
    <property type="term" value="C:nucleus"/>
    <property type="evidence" value="ECO:0007669"/>
    <property type="project" value="UniProtKB-SubCell"/>
</dbReference>
<evidence type="ECO:0000256" key="13">
    <source>
        <dbReference type="SAM" id="MobiDB-lite"/>
    </source>
</evidence>
<evidence type="ECO:0000256" key="11">
    <source>
        <dbReference type="PROSITE-ProRule" id="PRU00042"/>
    </source>
</evidence>
<dbReference type="GO" id="GO:0003677">
    <property type="term" value="F:DNA binding"/>
    <property type="evidence" value="ECO:0007669"/>
    <property type="project" value="UniProtKB-KW"/>
</dbReference>
<feature type="coiled-coil region" evidence="12">
    <location>
        <begin position="272"/>
        <end position="306"/>
    </location>
</feature>
<dbReference type="InterPro" id="IPR013087">
    <property type="entry name" value="Znf_C2H2_type"/>
</dbReference>
<evidence type="ECO:0000256" key="6">
    <source>
        <dbReference type="ARBA" id="ARBA00022833"/>
    </source>
</evidence>
<proteinExistence type="inferred from homology"/>
<dbReference type="FunFam" id="3.30.160.60:FF:001465">
    <property type="entry name" value="Zinc finger protein 560"/>
    <property type="match status" value="1"/>
</dbReference>
<feature type="domain" description="C2H2-type" evidence="14">
    <location>
        <begin position="212"/>
        <end position="234"/>
    </location>
</feature>
<evidence type="ECO:0000256" key="7">
    <source>
        <dbReference type="ARBA" id="ARBA00023015"/>
    </source>
</evidence>
<evidence type="ECO:0000313" key="15">
    <source>
        <dbReference type="EMBL" id="PIK59805.1"/>
    </source>
</evidence>
<dbReference type="STRING" id="307972.A0A2G8LHU4"/>
<dbReference type="Gene3D" id="3.30.160.60">
    <property type="entry name" value="Classic Zinc Finger"/>
    <property type="match status" value="4"/>
</dbReference>
<evidence type="ECO:0000256" key="4">
    <source>
        <dbReference type="ARBA" id="ARBA00022737"/>
    </source>
</evidence>
<evidence type="ECO:0000256" key="3">
    <source>
        <dbReference type="ARBA" id="ARBA00022723"/>
    </source>
</evidence>
<keyword evidence="8" id="KW-0238">DNA-binding</keyword>
<feature type="domain" description="C2H2-type" evidence="14">
    <location>
        <begin position="102"/>
        <end position="129"/>
    </location>
</feature>
<evidence type="ECO:0000256" key="9">
    <source>
        <dbReference type="ARBA" id="ARBA00023163"/>
    </source>
</evidence>
<feature type="compositionally biased region" description="Basic and acidic residues" evidence="13">
    <location>
        <begin position="260"/>
        <end position="271"/>
    </location>
</feature>
<dbReference type="FunFam" id="3.30.160.60:FF:000094">
    <property type="entry name" value="Zinc finger protein 605"/>
    <property type="match status" value="1"/>
</dbReference>
<evidence type="ECO:0000256" key="1">
    <source>
        <dbReference type="ARBA" id="ARBA00004123"/>
    </source>
</evidence>
<comment type="similarity">
    <text evidence="2">Belongs to the krueppel C2H2-type zinc-finger protein family.</text>
</comment>
<evidence type="ECO:0000313" key="16">
    <source>
        <dbReference type="Proteomes" id="UP000230750"/>
    </source>
</evidence>
<dbReference type="Proteomes" id="UP000230750">
    <property type="component" value="Unassembled WGS sequence"/>
</dbReference>
<keyword evidence="12" id="KW-0175">Coiled coil</keyword>
<keyword evidence="7" id="KW-0805">Transcription regulation</keyword>
<feature type="domain" description="C2H2-type" evidence="14">
    <location>
        <begin position="73"/>
        <end position="101"/>
    </location>
</feature>
<dbReference type="EMBL" id="MRZV01000073">
    <property type="protein sequence ID" value="PIK59805.1"/>
    <property type="molecule type" value="Genomic_DNA"/>
</dbReference>
<feature type="compositionally biased region" description="Basic residues" evidence="13">
    <location>
        <begin position="433"/>
        <end position="442"/>
    </location>
</feature>
<comment type="subcellular location">
    <subcellularLocation>
        <location evidence="1">Nucleus</location>
    </subcellularLocation>
</comment>